<reference evidence="2" key="1">
    <citation type="submission" date="2021-02" db="EMBL/GenBank/DDBJ databases">
        <authorList>
            <person name="Dougan E. K."/>
            <person name="Rhodes N."/>
            <person name="Thang M."/>
            <person name="Chan C."/>
        </authorList>
    </citation>
    <scope>NUCLEOTIDE SEQUENCE</scope>
</reference>
<evidence type="ECO:0000313" key="3">
    <source>
        <dbReference type="Proteomes" id="UP000604046"/>
    </source>
</evidence>
<dbReference type="AlphaFoldDB" id="A0A812PF92"/>
<accession>A0A812PF92</accession>
<keyword evidence="3" id="KW-1185">Reference proteome</keyword>
<evidence type="ECO:0000256" key="1">
    <source>
        <dbReference type="SAM" id="MobiDB-lite"/>
    </source>
</evidence>
<protein>
    <submittedName>
        <fullName evidence="2">Uncharacterized protein</fullName>
    </submittedName>
</protein>
<evidence type="ECO:0000313" key="2">
    <source>
        <dbReference type="EMBL" id="CAE7351870.1"/>
    </source>
</evidence>
<dbReference type="EMBL" id="CAJNDS010002149">
    <property type="protein sequence ID" value="CAE7351870.1"/>
    <property type="molecule type" value="Genomic_DNA"/>
</dbReference>
<dbReference type="OrthoDB" id="10338563at2759"/>
<feature type="compositionally biased region" description="Basic and acidic residues" evidence="1">
    <location>
        <begin position="1"/>
        <end position="19"/>
    </location>
</feature>
<proteinExistence type="predicted"/>
<gene>
    <name evidence="2" type="ORF">SNAT2548_LOCUS18564</name>
</gene>
<feature type="region of interest" description="Disordered" evidence="1">
    <location>
        <begin position="1"/>
        <end position="62"/>
    </location>
</feature>
<comment type="caution">
    <text evidence="2">The sequence shown here is derived from an EMBL/GenBank/DDBJ whole genome shotgun (WGS) entry which is preliminary data.</text>
</comment>
<name>A0A812PF92_9DINO</name>
<dbReference type="Proteomes" id="UP000604046">
    <property type="component" value="Unassembled WGS sequence"/>
</dbReference>
<sequence>MPQAEKELEPRIEDLEKRLRGSGGAVQSDGSPRRRRELREAKEAKEAPESPSGTSLSEAASRCFHRGDAPVVPGEMALAARIAAMRSKLRDGPSTESWNEDSPVAGGLSLFLSGASSQGLTTRLGCLRPVPEGSESESKSPPLVPREGPEVWPSPREATTQALPQQLPKKGTLALHEPVAELRPSLESAGAGACAAVATEVAPEALSADYHQKICSKARGMSWVRGLGYW</sequence>
<organism evidence="2 3">
    <name type="scientific">Symbiodinium natans</name>
    <dbReference type="NCBI Taxonomy" id="878477"/>
    <lineage>
        <taxon>Eukaryota</taxon>
        <taxon>Sar</taxon>
        <taxon>Alveolata</taxon>
        <taxon>Dinophyceae</taxon>
        <taxon>Suessiales</taxon>
        <taxon>Symbiodiniaceae</taxon>
        <taxon>Symbiodinium</taxon>
    </lineage>
</organism>
<feature type="region of interest" description="Disordered" evidence="1">
    <location>
        <begin position="129"/>
        <end position="158"/>
    </location>
</feature>
<feature type="compositionally biased region" description="Basic and acidic residues" evidence="1">
    <location>
        <begin position="37"/>
        <end position="48"/>
    </location>
</feature>